<evidence type="ECO:0000259" key="20">
    <source>
        <dbReference type="PROSITE" id="PS51918"/>
    </source>
</evidence>
<dbReference type="SFLD" id="SFLDG01071">
    <property type="entry name" value="tRNA_wybutosine-synthesizing"/>
    <property type="match status" value="1"/>
</dbReference>
<evidence type="ECO:0000256" key="6">
    <source>
        <dbReference type="ARBA" id="ARBA00022691"/>
    </source>
</evidence>
<dbReference type="InterPro" id="IPR007197">
    <property type="entry name" value="rSAM"/>
</dbReference>
<dbReference type="InterPro" id="IPR001094">
    <property type="entry name" value="Flavdoxin-like"/>
</dbReference>
<comment type="similarity">
    <text evidence="3">Belongs to the TYW1 family.</text>
</comment>
<evidence type="ECO:0000256" key="7">
    <source>
        <dbReference type="ARBA" id="ARBA00022694"/>
    </source>
</evidence>
<dbReference type="InterPro" id="IPR058240">
    <property type="entry name" value="rSAM_sf"/>
</dbReference>
<evidence type="ECO:0000256" key="3">
    <source>
        <dbReference type="ARBA" id="ARBA00010115"/>
    </source>
</evidence>
<dbReference type="GO" id="GO:0046872">
    <property type="term" value="F:metal ion binding"/>
    <property type="evidence" value="ECO:0007669"/>
    <property type="project" value="UniProtKB-KW"/>
</dbReference>
<evidence type="ECO:0000256" key="13">
    <source>
        <dbReference type="ARBA" id="ARBA00025368"/>
    </source>
</evidence>
<keyword evidence="5" id="KW-0004">4Fe-4S</keyword>
<dbReference type="PROSITE" id="PS50902">
    <property type="entry name" value="FLAVODOXIN_LIKE"/>
    <property type="match status" value="1"/>
</dbReference>
<dbReference type="Pfam" id="PF04055">
    <property type="entry name" value="Radical_SAM"/>
    <property type="match status" value="1"/>
</dbReference>
<feature type="region of interest" description="Disordered" evidence="18">
    <location>
        <begin position="287"/>
        <end position="319"/>
    </location>
</feature>
<evidence type="ECO:0000313" key="21">
    <source>
        <dbReference type="EMBL" id="CEP10585.1"/>
    </source>
</evidence>
<evidence type="ECO:0000256" key="12">
    <source>
        <dbReference type="ARBA" id="ARBA00023239"/>
    </source>
</evidence>
<dbReference type="PROSITE" id="PS51918">
    <property type="entry name" value="RADICAL_SAM"/>
    <property type="match status" value="1"/>
</dbReference>
<comment type="pathway">
    <text evidence="2">tRNA modification; wybutosine-tRNA(Phe) biosynthesis.</text>
</comment>
<name>A0A0B7N4Z6_9FUNG</name>
<dbReference type="CDD" id="cd01335">
    <property type="entry name" value="Radical_SAM"/>
    <property type="match status" value="1"/>
</dbReference>
<dbReference type="PANTHER" id="PTHR13930">
    <property type="entry name" value="S-ADENOSYL-L-METHIONINE-DEPENDENT TRNA 4-DEMETHYLWYOSINE SYNTHASE"/>
    <property type="match status" value="1"/>
</dbReference>
<dbReference type="Proteomes" id="UP000054107">
    <property type="component" value="Unassembled WGS sequence"/>
</dbReference>
<dbReference type="EC" id="4.1.3.44" evidence="4"/>
<evidence type="ECO:0000256" key="17">
    <source>
        <dbReference type="SAM" id="Coils"/>
    </source>
</evidence>
<protein>
    <recommendedName>
        <fullName evidence="15">S-adenosyl-L-methionine-dependent tRNA 4-demethylwyosine synthase</fullName>
        <ecNumber evidence="4">4.1.3.44</ecNumber>
    </recommendedName>
    <alternativeName>
        <fullName evidence="16">tRNA wybutosine-synthesizing protein 1</fullName>
    </alternativeName>
</protein>
<keyword evidence="9" id="KW-0547">Nucleotide-binding</keyword>
<dbReference type="SUPFAM" id="SSF52218">
    <property type="entry name" value="Flavoproteins"/>
    <property type="match status" value="1"/>
</dbReference>
<dbReference type="SFLD" id="SFLDF00284">
    <property type="entry name" value="tRNA_wybutosine-synthesizing"/>
    <property type="match status" value="1"/>
</dbReference>
<proteinExistence type="inferred from homology"/>
<dbReference type="InterPro" id="IPR034556">
    <property type="entry name" value="tRNA_wybutosine-synthase"/>
</dbReference>
<reference evidence="21 22" key="1">
    <citation type="submission" date="2014-09" db="EMBL/GenBank/DDBJ databases">
        <authorList>
            <person name="Ellenberger Sabrina"/>
        </authorList>
    </citation>
    <scope>NUCLEOTIDE SEQUENCE [LARGE SCALE GENOMIC DNA]</scope>
    <source>
        <strain evidence="21 22">CBS 412.66</strain>
    </source>
</reference>
<dbReference type="UniPathway" id="UPA00375"/>
<dbReference type="Pfam" id="PF00258">
    <property type="entry name" value="Flavodoxin_1"/>
    <property type="match status" value="1"/>
</dbReference>
<dbReference type="SUPFAM" id="SSF102114">
    <property type="entry name" value="Radical SAM enzymes"/>
    <property type="match status" value="1"/>
</dbReference>
<dbReference type="PRINTS" id="PR00369">
    <property type="entry name" value="FLAVODOXIN"/>
</dbReference>
<comment type="function">
    <text evidence="13">Probable component of the wybutosine biosynthesis pathway. Wybutosine is a hyper modified guanosine with a tricyclic base found at the 3'-position adjacent to the anticodon of eukaryotic phenylalanine tRNA. Catalyzes the condensation of N-methylguanine with 2 carbon atoms from pyruvate to form the tricyclic 4-demethylwyosine, an intermediate in wybutosine biosynthesis.</text>
</comment>
<keyword evidence="8" id="KW-0479">Metal-binding</keyword>
<feature type="domain" description="Radical SAM core" evidence="20">
    <location>
        <begin position="421"/>
        <end position="664"/>
    </location>
</feature>
<evidence type="ECO:0000256" key="14">
    <source>
        <dbReference type="ARBA" id="ARBA00049466"/>
    </source>
</evidence>
<evidence type="ECO:0000256" key="5">
    <source>
        <dbReference type="ARBA" id="ARBA00022485"/>
    </source>
</evidence>
<dbReference type="GO" id="GO:0102521">
    <property type="term" value="F:tRNA-4-demethylwyosine synthase activity"/>
    <property type="evidence" value="ECO:0007669"/>
    <property type="project" value="UniProtKB-EC"/>
</dbReference>
<dbReference type="Gene3D" id="3.20.20.70">
    <property type="entry name" value="Aldolase class I"/>
    <property type="match status" value="1"/>
</dbReference>
<keyword evidence="17" id="KW-0175">Coiled coil</keyword>
<evidence type="ECO:0000259" key="19">
    <source>
        <dbReference type="PROSITE" id="PS50902"/>
    </source>
</evidence>
<evidence type="ECO:0000256" key="8">
    <source>
        <dbReference type="ARBA" id="ARBA00022723"/>
    </source>
</evidence>
<keyword evidence="6" id="KW-0949">S-adenosyl-L-methionine</keyword>
<dbReference type="EMBL" id="LN724412">
    <property type="protein sequence ID" value="CEP10585.1"/>
    <property type="molecule type" value="Genomic_DNA"/>
</dbReference>
<feature type="coiled-coil region" evidence="17">
    <location>
        <begin position="327"/>
        <end position="354"/>
    </location>
</feature>
<dbReference type="OrthoDB" id="271553at2759"/>
<evidence type="ECO:0000313" key="22">
    <source>
        <dbReference type="Proteomes" id="UP000054107"/>
    </source>
</evidence>
<evidence type="ECO:0000256" key="10">
    <source>
        <dbReference type="ARBA" id="ARBA00023004"/>
    </source>
</evidence>
<dbReference type="GO" id="GO:0031591">
    <property type="term" value="P:wybutosine biosynthetic process"/>
    <property type="evidence" value="ECO:0007669"/>
    <property type="project" value="TreeGrafter"/>
</dbReference>
<dbReference type="Pfam" id="PF08608">
    <property type="entry name" value="Wyosine_form"/>
    <property type="match status" value="1"/>
</dbReference>
<dbReference type="STRING" id="35722.A0A0B7N4Z6"/>
<dbReference type="GO" id="GO:0010181">
    <property type="term" value="F:FMN binding"/>
    <property type="evidence" value="ECO:0007669"/>
    <property type="project" value="InterPro"/>
</dbReference>
<comment type="cofactor">
    <cofactor evidence="1">
        <name>[4Fe-4S] cluster</name>
        <dbReference type="ChEBI" id="CHEBI:49883"/>
    </cofactor>
</comment>
<feature type="domain" description="Flavodoxin-like" evidence="19">
    <location>
        <begin position="122"/>
        <end position="271"/>
    </location>
</feature>
<dbReference type="Gene3D" id="3.40.50.360">
    <property type="match status" value="1"/>
</dbReference>
<keyword evidence="10" id="KW-0408">Iron</keyword>
<feature type="compositionally biased region" description="Acidic residues" evidence="18">
    <location>
        <begin position="291"/>
        <end position="306"/>
    </location>
</feature>
<organism evidence="21 22">
    <name type="scientific">Parasitella parasitica</name>
    <dbReference type="NCBI Taxonomy" id="35722"/>
    <lineage>
        <taxon>Eukaryota</taxon>
        <taxon>Fungi</taxon>
        <taxon>Fungi incertae sedis</taxon>
        <taxon>Mucoromycota</taxon>
        <taxon>Mucoromycotina</taxon>
        <taxon>Mucoromycetes</taxon>
        <taxon>Mucorales</taxon>
        <taxon>Mucorineae</taxon>
        <taxon>Mucoraceae</taxon>
        <taxon>Parasitella</taxon>
    </lineage>
</organism>
<evidence type="ECO:0000256" key="9">
    <source>
        <dbReference type="ARBA" id="ARBA00022741"/>
    </source>
</evidence>
<dbReference type="AlphaFoldDB" id="A0A0B7N4Z6"/>
<dbReference type="PANTHER" id="PTHR13930:SF0">
    <property type="entry name" value="S-ADENOSYL-L-METHIONINE-DEPENDENT TRNA 4-DEMETHYLWYOSINE SYNTHASE TYW1-RELATED"/>
    <property type="match status" value="1"/>
</dbReference>
<evidence type="ECO:0000256" key="11">
    <source>
        <dbReference type="ARBA" id="ARBA00023014"/>
    </source>
</evidence>
<keyword evidence="7" id="KW-0819">tRNA processing</keyword>
<sequence>MSNFINSLLYGFTNILSVGPEQPIEGQAEQEGCSGSNGEGCCKNRESTATAEQSATRAKSGCCQEESAGDACCSSSSVALDGITATTISATKREDGCCQSTTGKSSCACESASNEPVIIENLKIIFSTLTGTAKTMAKEMQDKIEANDRVTVHNVKVMDVTEYDNDNLLQETAICVFILSTYNVEGPLDWFSNWLHDLRYDFRVDRDALKKLRYAVCGLGDSAYGDEFNVAANNIDKWLGRLGATRIYPLGECDKNADQKGQFDVWSNGFVSELEDKHSLEFSPTNFAFQSDDEDDQESAGEEEGGQPDINIDENGSGDEMVDLEDMGNMASKIKAAKAKRAEEEEDFEISKAKAKRLIGTDVGNKPKTAPQAREMVSPMILKNLTKQGYKVIGSHSGVKICRWTKSALRGRGFCYKHAFYGIQSHLCMETTPSLACANKCVFCWRHHTNPVGTTWRWKVDDPQFILDGAMENHYKMIKQLKGVPGVKAERFQEAFTIRHCALSLVGEPIFYPHINEFVTKLHENNISSFLVTNAQFPDKIAEMVPVTQLYVSVDAATKDSLKKIDRPLFRDFWERFLNCLEQLSLKGQRTVYRMTLVKGHNTAEIDGYVELIRRGKPSFIEVKGVTYCGYSGASDLTMANVPFHVEVIDFCRQLVAKLDGDYEISAEHAHSCSLLIAHKDFKINGEWYTHIDYPKFFELVKSGKSFTSLDYMAKTPDWALHGHEAAGFDPNETRHYRKNRKTVVPPTIPDMTTTA</sequence>
<keyword evidence="12" id="KW-0456">Lyase</keyword>
<evidence type="ECO:0000256" key="18">
    <source>
        <dbReference type="SAM" id="MobiDB-lite"/>
    </source>
</evidence>
<keyword evidence="11" id="KW-0411">Iron-sulfur</keyword>
<comment type="catalytic activity">
    <reaction evidence="14">
        <text>N(1)-methylguanosine(37) in tRNA(Phe) + pyruvate + S-adenosyl-L-methionine = 4-demethylwyosine(37) in tRNA(Phe) + 5'-deoxyadenosine + L-methionine + CO2 + H2O</text>
        <dbReference type="Rhea" id="RHEA:36347"/>
        <dbReference type="Rhea" id="RHEA-COMP:10164"/>
        <dbReference type="Rhea" id="RHEA-COMP:10165"/>
        <dbReference type="ChEBI" id="CHEBI:15361"/>
        <dbReference type="ChEBI" id="CHEBI:15377"/>
        <dbReference type="ChEBI" id="CHEBI:16526"/>
        <dbReference type="ChEBI" id="CHEBI:17319"/>
        <dbReference type="ChEBI" id="CHEBI:57844"/>
        <dbReference type="ChEBI" id="CHEBI:59789"/>
        <dbReference type="ChEBI" id="CHEBI:64315"/>
        <dbReference type="ChEBI" id="CHEBI:73542"/>
        <dbReference type="EC" id="4.1.3.44"/>
    </reaction>
</comment>
<dbReference type="GO" id="GO:0051539">
    <property type="term" value="F:4 iron, 4 sulfur cluster binding"/>
    <property type="evidence" value="ECO:0007669"/>
    <property type="project" value="UniProtKB-KW"/>
</dbReference>
<accession>A0A0B7N4Z6</accession>
<evidence type="ECO:0000256" key="15">
    <source>
        <dbReference type="ARBA" id="ARBA00071388"/>
    </source>
</evidence>
<dbReference type="InterPro" id="IPR013917">
    <property type="entry name" value="tRNA_wybutosine-synth"/>
</dbReference>
<dbReference type="FunFam" id="3.20.20.70:FF:000196">
    <property type="entry name" value="S-adenosyl-L-methionine-dependent tRNA 4-demethylwyosine synthase"/>
    <property type="match status" value="1"/>
</dbReference>
<dbReference type="InterPro" id="IPR013785">
    <property type="entry name" value="Aldolase_TIM"/>
</dbReference>
<evidence type="ECO:0000256" key="1">
    <source>
        <dbReference type="ARBA" id="ARBA00001966"/>
    </source>
</evidence>
<evidence type="ECO:0000256" key="2">
    <source>
        <dbReference type="ARBA" id="ARBA00004797"/>
    </source>
</evidence>
<dbReference type="InterPro" id="IPR029039">
    <property type="entry name" value="Flavoprotein-like_sf"/>
</dbReference>
<dbReference type="SFLD" id="SFLDS00029">
    <property type="entry name" value="Radical_SAM"/>
    <property type="match status" value="1"/>
</dbReference>
<evidence type="ECO:0000256" key="4">
    <source>
        <dbReference type="ARBA" id="ARBA00012821"/>
    </source>
</evidence>
<keyword evidence="22" id="KW-1185">Reference proteome</keyword>
<gene>
    <name evidence="21" type="primary">PARPA_04301.1 scaffold 12477</name>
</gene>
<dbReference type="InterPro" id="IPR008254">
    <property type="entry name" value="Flavodoxin/NO_synth"/>
</dbReference>
<evidence type="ECO:0000256" key="16">
    <source>
        <dbReference type="ARBA" id="ARBA00077859"/>
    </source>
</evidence>